<dbReference type="PROSITE" id="PS00156">
    <property type="entry name" value="OMPDECASE"/>
    <property type="match status" value="1"/>
</dbReference>
<dbReference type="GO" id="GO:0006207">
    <property type="term" value="P:'de novo' pyrimidine nucleobase biosynthetic process"/>
    <property type="evidence" value="ECO:0007669"/>
    <property type="project" value="InterPro"/>
</dbReference>
<dbReference type="Pfam" id="PF00215">
    <property type="entry name" value="OMPdecase"/>
    <property type="match status" value="1"/>
</dbReference>
<evidence type="ECO:0000256" key="3">
    <source>
        <dbReference type="ARBA" id="ARBA00012321"/>
    </source>
</evidence>
<dbReference type="Gene3D" id="3.20.20.70">
    <property type="entry name" value="Aldolase class I"/>
    <property type="match status" value="1"/>
</dbReference>
<name>A0A6J6N4I0_9ZZZZ</name>
<proteinExistence type="inferred from homology"/>
<dbReference type="InterPro" id="IPR018089">
    <property type="entry name" value="OMPdecase_AS"/>
</dbReference>
<dbReference type="GO" id="GO:0004590">
    <property type="term" value="F:orotidine-5'-phosphate decarboxylase activity"/>
    <property type="evidence" value="ECO:0007669"/>
    <property type="project" value="UniProtKB-EC"/>
</dbReference>
<dbReference type="InterPro" id="IPR001754">
    <property type="entry name" value="OMPdeCOase_dom"/>
</dbReference>
<dbReference type="PANTHER" id="PTHR43375:SF1">
    <property type="entry name" value="OROTIDINE 5'-PHOSPHATE DECARBOXYLASE"/>
    <property type="match status" value="1"/>
</dbReference>
<evidence type="ECO:0000313" key="11">
    <source>
        <dbReference type="EMBL" id="CAB4368395.1"/>
    </source>
</evidence>
<dbReference type="GO" id="GO:0044205">
    <property type="term" value="P:'de novo' UMP biosynthetic process"/>
    <property type="evidence" value="ECO:0007669"/>
    <property type="project" value="UniProtKB-UniPathway"/>
</dbReference>
<reference evidence="12" key="1">
    <citation type="submission" date="2020-05" db="EMBL/GenBank/DDBJ databases">
        <authorList>
            <person name="Chiriac C."/>
            <person name="Salcher M."/>
            <person name="Ghai R."/>
            <person name="Kavagutti S V."/>
        </authorList>
    </citation>
    <scope>NUCLEOTIDE SEQUENCE</scope>
</reference>
<evidence type="ECO:0000256" key="7">
    <source>
        <dbReference type="ARBA" id="ARBA00023239"/>
    </source>
</evidence>
<dbReference type="UniPathway" id="UPA00070">
    <property type="reaction ID" value="UER00120"/>
</dbReference>
<feature type="domain" description="Orotidine 5'-phosphate decarboxylase" evidence="10">
    <location>
        <begin position="17"/>
        <end position="254"/>
    </location>
</feature>
<evidence type="ECO:0000256" key="8">
    <source>
        <dbReference type="ARBA" id="ARBA00033428"/>
    </source>
</evidence>
<evidence type="ECO:0000256" key="4">
    <source>
        <dbReference type="ARBA" id="ARBA00021923"/>
    </source>
</evidence>
<sequence>MSFTSLLTARWKEADSLLCVGLDPDPHRLTHHYSPDADGIEYFCIDIIDATAQYACAFKPQIAYFAAARAEAQLERICAYIRSNYPTIPIILDAKRGDIGDTAAMYAHEAFDRYGAHAVTVNPYMGGDTIEPYLVHPKGAAIVLCRTSNAGSGEFQSQLIDGKPLYQHVAQRAATEWSHKGEVALVVGATYPAELAEVRAIVGDMPLLVPGVGAQGGSPEDVVKNGANSQGTGLIVNSSRAILYADAVEPLPAAARVARETRDALRAAR</sequence>
<dbReference type="EC" id="4.1.1.23" evidence="3"/>
<evidence type="ECO:0000313" key="13">
    <source>
        <dbReference type="EMBL" id="CAB4770939.1"/>
    </source>
</evidence>
<gene>
    <name evidence="12" type="ORF">UFOPK2334_01204</name>
    <name evidence="13" type="ORF">UFOPK2870_01309</name>
    <name evidence="11" type="ORF">UFOPK4179_01196</name>
</gene>
<dbReference type="SUPFAM" id="SSF51366">
    <property type="entry name" value="Ribulose-phoshate binding barrel"/>
    <property type="match status" value="1"/>
</dbReference>
<organism evidence="12">
    <name type="scientific">freshwater metagenome</name>
    <dbReference type="NCBI Taxonomy" id="449393"/>
    <lineage>
        <taxon>unclassified sequences</taxon>
        <taxon>metagenomes</taxon>
        <taxon>ecological metagenomes</taxon>
    </lineage>
</organism>
<comment type="similarity">
    <text evidence="2">Belongs to the OMP decarboxylase family. Type 2 subfamily.</text>
</comment>
<dbReference type="HAMAP" id="MF_01215">
    <property type="entry name" value="OMPdecase_type2"/>
    <property type="match status" value="1"/>
</dbReference>
<dbReference type="PANTHER" id="PTHR43375">
    <property type="entry name" value="OROTIDINE 5'-PHOSPHATE DECARBOXYLASE"/>
    <property type="match status" value="1"/>
</dbReference>
<dbReference type="SMART" id="SM00934">
    <property type="entry name" value="OMPdecase"/>
    <property type="match status" value="1"/>
</dbReference>
<keyword evidence="7" id="KW-0456">Lyase</keyword>
<comment type="catalytic activity">
    <reaction evidence="9">
        <text>orotidine 5'-phosphate + H(+) = UMP + CO2</text>
        <dbReference type="Rhea" id="RHEA:11596"/>
        <dbReference type="ChEBI" id="CHEBI:15378"/>
        <dbReference type="ChEBI" id="CHEBI:16526"/>
        <dbReference type="ChEBI" id="CHEBI:57538"/>
        <dbReference type="ChEBI" id="CHEBI:57865"/>
        <dbReference type="EC" id="4.1.1.23"/>
    </reaction>
</comment>
<keyword evidence="6" id="KW-0665">Pyrimidine biosynthesis</keyword>
<keyword evidence="5" id="KW-0210">Decarboxylase</keyword>
<dbReference type="InterPro" id="IPR013785">
    <property type="entry name" value="Aldolase_TIM"/>
</dbReference>
<dbReference type="InterPro" id="IPR011060">
    <property type="entry name" value="RibuloseP-bd_barrel"/>
</dbReference>
<evidence type="ECO:0000256" key="5">
    <source>
        <dbReference type="ARBA" id="ARBA00022793"/>
    </source>
</evidence>
<protein>
    <recommendedName>
        <fullName evidence="4">Orotidine 5'-phosphate decarboxylase</fullName>
        <ecNumber evidence="3">4.1.1.23</ecNumber>
    </recommendedName>
    <alternativeName>
        <fullName evidence="8">OMP decarboxylase</fullName>
    </alternativeName>
</protein>
<accession>A0A6J6N4I0</accession>
<evidence type="ECO:0000256" key="2">
    <source>
        <dbReference type="ARBA" id="ARBA00008847"/>
    </source>
</evidence>
<dbReference type="AlphaFoldDB" id="A0A6J6N4I0"/>
<evidence type="ECO:0000259" key="10">
    <source>
        <dbReference type="SMART" id="SM00934"/>
    </source>
</evidence>
<dbReference type="EMBL" id="CAEZXA010000122">
    <property type="protein sequence ID" value="CAB4681540.1"/>
    <property type="molecule type" value="Genomic_DNA"/>
</dbReference>
<dbReference type="EMBL" id="CAETWZ010000144">
    <property type="protein sequence ID" value="CAB4368395.1"/>
    <property type="molecule type" value="Genomic_DNA"/>
</dbReference>
<evidence type="ECO:0000313" key="12">
    <source>
        <dbReference type="EMBL" id="CAB4681540.1"/>
    </source>
</evidence>
<evidence type="ECO:0000256" key="9">
    <source>
        <dbReference type="ARBA" id="ARBA00049157"/>
    </source>
</evidence>
<dbReference type="CDD" id="cd04725">
    <property type="entry name" value="OMP_decarboxylase_like"/>
    <property type="match status" value="1"/>
</dbReference>
<dbReference type="InterPro" id="IPR011995">
    <property type="entry name" value="OMPdecase_type-2"/>
</dbReference>
<dbReference type="NCBIfam" id="TIGR02127">
    <property type="entry name" value="pyrF_sub2"/>
    <property type="match status" value="1"/>
</dbReference>
<dbReference type="EMBL" id="CAEZZL010000145">
    <property type="protein sequence ID" value="CAB4770939.1"/>
    <property type="molecule type" value="Genomic_DNA"/>
</dbReference>
<comment type="pathway">
    <text evidence="1">Pyrimidine metabolism; UMP biosynthesis via de novo pathway; UMP from orotate: step 2/2.</text>
</comment>
<evidence type="ECO:0000256" key="1">
    <source>
        <dbReference type="ARBA" id="ARBA00004861"/>
    </source>
</evidence>
<evidence type="ECO:0000256" key="6">
    <source>
        <dbReference type="ARBA" id="ARBA00022975"/>
    </source>
</evidence>